<sequence length="281" mass="32976">MRMKEDYMGNGQLKPGYNVQISTENQYITNYGIYQKPGDTTTLIDYLASFERKYHRQSKEVVADSGYGSEENYNYMLSKNIVPYVKYNYFHKDIRKERKRPSDSYSILPPYYNAEKDYFVCAMGQHMTYIGDKKRKSETGYIGTCRRYMATDCSRCSMKGVCSKAKGNRIYDVNINLIRQKQLIRDLLTSERGLEHRSKRPIEPEAVFGQIKYDYGFKRFTLKSIPKVSVEFGLIAIAHNLRKYANNHTLFDQKKPRKKRIFKNHQIFTCFILKCSNKTAA</sequence>
<comment type="caution">
    <text evidence="2">The sequence shown here is derived from an EMBL/GenBank/DDBJ whole genome shotgun (WGS) entry which is preliminary data.</text>
</comment>
<organism evidence="2">
    <name type="scientific">bioreactor metagenome</name>
    <dbReference type="NCBI Taxonomy" id="1076179"/>
    <lineage>
        <taxon>unclassified sequences</taxon>
        <taxon>metagenomes</taxon>
        <taxon>ecological metagenomes</taxon>
    </lineage>
</organism>
<proteinExistence type="predicted"/>
<name>A0A644ZJ21_9ZZZZ</name>
<evidence type="ECO:0000313" key="2">
    <source>
        <dbReference type="EMBL" id="MPM38703.1"/>
    </source>
</evidence>
<dbReference type="EMBL" id="VSSQ01008378">
    <property type="protein sequence ID" value="MPM38703.1"/>
    <property type="molecule type" value="Genomic_DNA"/>
</dbReference>
<dbReference type="PANTHER" id="PTHR33408">
    <property type="entry name" value="TRANSPOSASE"/>
    <property type="match status" value="1"/>
</dbReference>
<reference evidence="2" key="1">
    <citation type="submission" date="2019-08" db="EMBL/GenBank/DDBJ databases">
        <authorList>
            <person name="Kucharzyk K."/>
            <person name="Murdoch R.W."/>
            <person name="Higgins S."/>
            <person name="Loffler F."/>
        </authorList>
    </citation>
    <scope>NUCLEOTIDE SEQUENCE</scope>
</reference>
<dbReference type="Pfam" id="PF13751">
    <property type="entry name" value="DDE_Tnp_1_6"/>
    <property type="match status" value="1"/>
</dbReference>
<dbReference type="InterPro" id="IPR025668">
    <property type="entry name" value="Tnp_DDE_dom"/>
</dbReference>
<gene>
    <name evidence="2" type="ORF">SDC9_85333</name>
</gene>
<dbReference type="PANTHER" id="PTHR33408:SF2">
    <property type="entry name" value="TRANSPOSASE DDE DOMAIN-CONTAINING PROTEIN"/>
    <property type="match status" value="1"/>
</dbReference>
<accession>A0A644ZJ21</accession>
<dbReference type="AlphaFoldDB" id="A0A644ZJ21"/>
<evidence type="ECO:0000259" key="1">
    <source>
        <dbReference type="Pfam" id="PF13751"/>
    </source>
</evidence>
<feature type="domain" description="Transposase DDE" evidence="1">
    <location>
        <begin position="120"/>
        <end position="244"/>
    </location>
</feature>
<protein>
    <submittedName>
        <fullName evidence="2">IS1182 family transposase ISBf5</fullName>
    </submittedName>
</protein>